<comment type="caution">
    <text evidence="2">The sequence shown here is derived from an EMBL/GenBank/DDBJ whole genome shotgun (WGS) entry which is preliminary data.</text>
</comment>
<dbReference type="GO" id="GO:0016829">
    <property type="term" value="F:lyase activity"/>
    <property type="evidence" value="ECO:0007669"/>
    <property type="project" value="UniProtKB-KW"/>
</dbReference>
<feature type="domain" description="VOC" evidence="1">
    <location>
        <begin position="4"/>
        <end position="114"/>
    </location>
</feature>
<accession>A0AB73SZ75</accession>
<protein>
    <submittedName>
        <fullName evidence="2">Enzyme related to lactoylglutathione lyase</fullName>
    </submittedName>
</protein>
<evidence type="ECO:0000313" key="2">
    <source>
        <dbReference type="EMBL" id="PWJ72727.1"/>
    </source>
</evidence>
<dbReference type="Proteomes" id="UP000245412">
    <property type="component" value="Unassembled WGS sequence"/>
</dbReference>
<dbReference type="SUPFAM" id="SSF54593">
    <property type="entry name" value="Glyoxalase/Bleomycin resistance protein/Dihydroxybiphenyl dioxygenase"/>
    <property type="match status" value="1"/>
</dbReference>
<dbReference type="PROSITE" id="PS51819">
    <property type="entry name" value="VOC"/>
    <property type="match status" value="1"/>
</dbReference>
<name>A0AB73SZ75_9FIRM</name>
<organism evidence="2 3">
    <name type="scientific">Murimonas intestini</name>
    <dbReference type="NCBI Taxonomy" id="1337051"/>
    <lineage>
        <taxon>Bacteria</taxon>
        <taxon>Bacillati</taxon>
        <taxon>Bacillota</taxon>
        <taxon>Clostridia</taxon>
        <taxon>Lachnospirales</taxon>
        <taxon>Lachnospiraceae</taxon>
        <taxon>Murimonas</taxon>
    </lineage>
</organism>
<dbReference type="RefSeq" id="WP_109748197.1">
    <property type="nucleotide sequence ID" value="NZ_CABJAT010000004.1"/>
</dbReference>
<dbReference type="InterPro" id="IPR037523">
    <property type="entry name" value="VOC_core"/>
</dbReference>
<evidence type="ECO:0000313" key="3">
    <source>
        <dbReference type="Proteomes" id="UP000245412"/>
    </source>
</evidence>
<dbReference type="InterPro" id="IPR029068">
    <property type="entry name" value="Glyas_Bleomycin-R_OHBP_Dase"/>
</dbReference>
<dbReference type="EMBL" id="QGGY01000016">
    <property type="protein sequence ID" value="PWJ72727.1"/>
    <property type="molecule type" value="Genomic_DNA"/>
</dbReference>
<dbReference type="Gene3D" id="3.10.180.10">
    <property type="entry name" value="2,3-Dihydroxybiphenyl 1,2-Dioxygenase, domain 1"/>
    <property type="match status" value="1"/>
</dbReference>
<keyword evidence="2" id="KW-0456">Lyase</keyword>
<keyword evidence="3" id="KW-1185">Reference proteome</keyword>
<reference evidence="2 3" key="1">
    <citation type="submission" date="2018-05" db="EMBL/GenBank/DDBJ databases">
        <authorList>
            <person name="Goeker M."/>
            <person name="Huntemann M."/>
            <person name="Clum A."/>
            <person name="Pillay M."/>
            <person name="Palaniappan K."/>
            <person name="Varghese N."/>
            <person name="Mikhailova N."/>
            <person name="Stamatis D."/>
            <person name="Reddy T."/>
            <person name="Daum C."/>
            <person name="Shapiro N."/>
            <person name="Ivanova N."/>
            <person name="Kyrpides N."/>
            <person name="Woyke T."/>
        </authorList>
    </citation>
    <scope>NUCLEOTIDE SEQUENCE [LARGE SCALE GENOMIC DNA]</scope>
    <source>
        <strain evidence="2 3">DSM 26524</strain>
    </source>
</reference>
<proteinExistence type="predicted"/>
<gene>
    <name evidence="2" type="ORF">C7383_11641</name>
</gene>
<dbReference type="AlphaFoldDB" id="A0AB73SZ75"/>
<evidence type="ECO:0000259" key="1">
    <source>
        <dbReference type="PROSITE" id="PS51819"/>
    </source>
</evidence>
<sequence length="123" mass="14046">MNCSIRSLYLCVLNMDRAISFYEKFFERPVDEKSELYSVFDINGFRLGLFAFEKMNEHHIFGSNCLPSIEVDTPDILKEKLKGLKIVFPLTPIGSNWVSEFEDSEGNHIELTAPMNHAHGGNC</sequence>